<feature type="domain" description="Secretion system C-terminal sorting" evidence="3">
    <location>
        <begin position="1069"/>
        <end position="1131"/>
    </location>
</feature>
<dbReference type="InterPro" id="IPR012334">
    <property type="entry name" value="Pectin_lyas_fold"/>
</dbReference>
<name>A0A7L8AI91_9FLAO</name>
<dbReference type="AlphaFoldDB" id="A0A7L8AI91"/>
<feature type="signal peptide" evidence="2">
    <location>
        <begin position="1"/>
        <end position="21"/>
    </location>
</feature>
<sequence length="1133" mass="123130">MNKNSSFKTLILLLISVVTYAQSPAYYISQEIGSDSNDGLTATTPFKTLANVPKRVSADASAPSLIDNDGVAFEIILMGTFINDGYYSDTANKIKHTFTSGQINAPFLWNSENTLIFSNFEGEAGKYITIRAHNSSTILNGNGSNILRVQNSKYLIFKDLVIKGEVESIPLSLANELQFAYLNLSLNENYLADGTTLDTSDDIDRYNPTLAQIRQRDEDDCVVANCADGTENAGTLYKINDKKQARPSYVDTRGFYLSGIKNIQILNNTITQMPGGGLRVSDAEDVDIIGNDISHSSKRSFSGTHGLVVTKATSSRTGDDYRIRILRNKIHHNYNEQYSWAPDKDKITPHIDEGKGISLQRNRTTYEDDGTTIKVDWENGRILVANNIAYYNGFSGIHSNDGDRVDFISNTAYFNSYTKSVTEDTGTTPPTSNNGGNIGISMSDGQDCKIINNISVIDSRLKKSAISVKQNTRATSTVTATQIANGEPYAEVKNNLIYGTTYGGTIGSINEGQATTDIDVNTIKLDPQFVDPTNFDFRLKITSPAIDRTSITSTTGGLEIADTSSNAPTTDYNEDPRYGVPDLGALEFDANVTLWDGSESASWSDADNWSAGVPLNDNTYAINIPTGAANYPEITTAGVSLKDVYVNAGGTLNIAPTGSLTVTRDLTQEGTFKIKSDDTNNGSFILKGDSKGTANVDYDRYVTTNWHLVSSPIIDQNISAFAGLLTKKGNKYPLAAYNNSLADDLRYTYYTDGGANPITSAGNFIIGKGYSIKKTTAGVLTFSGTLRTDATPAVITDGTSATVGSNKWNIVGNPSTAFINLNDDADINNNFLTVNATKLDPLRIAIYMWNGTGYDILNHSGTVAHYAAPGQAFFIQSKNGGETINFTEDMQSHQTGKSFFKSLNTNPEIDLFITTNGVTKKTQIRYQKNTTTGLDLGYDAGTFSATPSNFDVYTHLVSNSEGHNIALQCLPNSGYERMVIPVGVTAVKDTNITFSSKTLNLPAGIKLFIEDKTTGTYSQLDESGSEYTVQLDTDLNGIGRFYIHTTSSALNVNTLDLQNVSIYTTNRNTLQIAGLQDGKSDIKMYDLVGKQVFSSKFEAKGLNTLNLPNLKTGVYVINLQSEKGNISKKIVLK</sequence>
<evidence type="ECO:0000256" key="2">
    <source>
        <dbReference type="SAM" id="SignalP"/>
    </source>
</evidence>
<dbReference type="InterPro" id="IPR006626">
    <property type="entry name" value="PbH1"/>
</dbReference>
<dbReference type="InterPro" id="IPR026444">
    <property type="entry name" value="Secre_tail"/>
</dbReference>
<dbReference type="Gene3D" id="2.160.20.10">
    <property type="entry name" value="Single-stranded right-handed beta-helix, Pectin lyase-like"/>
    <property type="match status" value="1"/>
</dbReference>
<dbReference type="Pfam" id="PF18962">
    <property type="entry name" value="Por_Secre_tail"/>
    <property type="match status" value="1"/>
</dbReference>
<dbReference type="KEGG" id="phal:H9I45_04610"/>
<evidence type="ECO:0000313" key="4">
    <source>
        <dbReference type="EMBL" id="QOD61736.1"/>
    </source>
</evidence>
<dbReference type="EMBL" id="CP061813">
    <property type="protein sequence ID" value="QOD61736.1"/>
    <property type="molecule type" value="Genomic_DNA"/>
</dbReference>
<accession>A0A7L8AI91</accession>
<dbReference type="SMART" id="SM00710">
    <property type="entry name" value="PbH1"/>
    <property type="match status" value="5"/>
</dbReference>
<dbReference type="SUPFAM" id="SSF51126">
    <property type="entry name" value="Pectin lyase-like"/>
    <property type="match status" value="1"/>
</dbReference>
<organism evidence="4 5">
    <name type="scientific">Polaribacter haliotis</name>
    <dbReference type="NCBI Taxonomy" id="1888915"/>
    <lineage>
        <taxon>Bacteria</taxon>
        <taxon>Pseudomonadati</taxon>
        <taxon>Bacteroidota</taxon>
        <taxon>Flavobacteriia</taxon>
        <taxon>Flavobacteriales</taxon>
        <taxon>Flavobacteriaceae</taxon>
    </lineage>
</organism>
<protein>
    <submittedName>
        <fullName evidence="4">T9SS type A sorting domain-containing protein</fullName>
    </submittedName>
</protein>
<reference evidence="4 5" key="1">
    <citation type="journal article" date="2016" name="Int. J. Syst. Evol. Microbiol.">
        <title>Polaribacter haliotis sp. nov., isolated from the gut of abalone Haliotis discus hannai.</title>
        <authorList>
            <person name="Kim Y.O."/>
            <person name="Park I.S."/>
            <person name="Park S."/>
            <person name="Nam B.H."/>
            <person name="Park J.M."/>
            <person name="Kim D.G."/>
            <person name="Yoon J.H."/>
        </authorList>
    </citation>
    <scope>NUCLEOTIDE SEQUENCE [LARGE SCALE GENOMIC DNA]</scope>
    <source>
        <strain evidence="4 5">KCTC 52418</strain>
    </source>
</reference>
<keyword evidence="5" id="KW-1185">Reference proteome</keyword>
<dbReference type="InterPro" id="IPR011050">
    <property type="entry name" value="Pectin_lyase_fold/virulence"/>
</dbReference>
<evidence type="ECO:0000313" key="5">
    <source>
        <dbReference type="Proteomes" id="UP000516764"/>
    </source>
</evidence>
<dbReference type="RefSeq" id="WP_088352894.1">
    <property type="nucleotide sequence ID" value="NZ_CP061813.1"/>
</dbReference>
<dbReference type="Proteomes" id="UP000516764">
    <property type="component" value="Chromosome"/>
</dbReference>
<keyword evidence="1 2" id="KW-0732">Signal</keyword>
<gene>
    <name evidence="4" type="ORF">H9I45_04610</name>
</gene>
<proteinExistence type="predicted"/>
<evidence type="ECO:0000256" key="1">
    <source>
        <dbReference type="ARBA" id="ARBA00022729"/>
    </source>
</evidence>
<feature type="chain" id="PRO_5032793581" evidence="2">
    <location>
        <begin position="22"/>
        <end position="1133"/>
    </location>
</feature>
<dbReference type="NCBIfam" id="TIGR04183">
    <property type="entry name" value="Por_Secre_tail"/>
    <property type="match status" value="1"/>
</dbReference>
<dbReference type="OrthoDB" id="786002at2"/>
<evidence type="ECO:0000259" key="3">
    <source>
        <dbReference type="Pfam" id="PF18962"/>
    </source>
</evidence>